<dbReference type="RefSeq" id="WP_318584918.1">
    <property type="nucleotide sequence ID" value="NZ_JAWRCP010000001.1"/>
</dbReference>
<accession>A0ABU4IUS2</accession>
<feature type="region of interest" description="Disordered" evidence="1">
    <location>
        <begin position="1"/>
        <end position="28"/>
    </location>
</feature>
<reference evidence="3 4" key="1">
    <citation type="submission" date="2023-11" db="EMBL/GenBank/DDBJ databases">
        <title>Plant-associative lifestyle of Vibrio porteresiae and its evolutionary dynamics.</title>
        <authorList>
            <person name="Rameshkumar N."/>
            <person name="Kirti K."/>
        </authorList>
    </citation>
    <scope>NUCLEOTIDE SEQUENCE [LARGE SCALE GENOMIC DNA]</scope>
    <source>
        <strain evidence="3 4">MSSRF7</strain>
    </source>
</reference>
<dbReference type="Pfam" id="PF15633">
    <property type="entry name" value="Tox-ART-HYD1"/>
    <property type="match status" value="1"/>
</dbReference>
<name>A0ABU4IUS2_9VIBR</name>
<feature type="compositionally biased region" description="Polar residues" evidence="1">
    <location>
        <begin position="11"/>
        <end position="23"/>
    </location>
</feature>
<protein>
    <submittedName>
        <fullName evidence="3">HYD1 signature containing ADP-ribosyltransferase family protein</fullName>
    </submittedName>
</protein>
<evidence type="ECO:0000313" key="4">
    <source>
        <dbReference type="Proteomes" id="UP001279860"/>
    </source>
</evidence>
<feature type="domain" description="Tox-ART-HYD1" evidence="2">
    <location>
        <begin position="47"/>
        <end position="154"/>
    </location>
</feature>
<organism evidence="3 4">
    <name type="scientific">Vibrio rhizosphaerae</name>
    <dbReference type="NCBI Taxonomy" id="398736"/>
    <lineage>
        <taxon>Bacteria</taxon>
        <taxon>Pseudomonadati</taxon>
        <taxon>Pseudomonadota</taxon>
        <taxon>Gammaproteobacteria</taxon>
        <taxon>Vibrionales</taxon>
        <taxon>Vibrionaceae</taxon>
        <taxon>Vibrio</taxon>
    </lineage>
</organism>
<proteinExistence type="predicted"/>
<dbReference type="InterPro" id="IPR028920">
    <property type="entry name" value="Tox-ART-HYD1_dom"/>
</dbReference>
<comment type="caution">
    <text evidence="3">The sequence shown here is derived from an EMBL/GenBank/DDBJ whole genome shotgun (WGS) entry which is preliminary data.</text>
</comment>
<evidence type="ECO:0000256" key="1">
    <source>
        <dbReference type="SAM" id="MobiDB-lite"/>
    </source>
</evidence>
<dbReference type="Proteomes" id="UP001279860">
    <property type="component" value="Unassembled WGS sequence"/>
</dbReference>
<sequence length="178" mass="19749">MGLAKEECNDPGNTVNSSETVGSLNGERAGGADWLPSIEYNGERKTLFHYTDEKGMNGIVDSESLYASTGYQHARYGDGQYFSDIDPNSIQSLTKKGLTPEQIQNGNMSLSTVSSYFYRVPYKTNSISHYVEIDVSDLPIRQGLTENGEQLRKHVQLLLNDDKLNLSGRIVSYGKVLK</sequence>
<gene>
    <name evidence="3" type="ORF">SBX64_10675</name>
</gene>
<evidence type="ECO:0000313" key="3">
    <source>
        <dbReference type="EMBL" id="MDW6093014.1"/>
    </source>
</evidence>
<evidence type="ECO:0000259" key="2">
    <source>
        <dbReference type="Pfam" id="PF15633"/>
    </source>
</evidence>
<dbReference type="EMBL" id="JAWRCP010000001">
    <property type="protein sequence ID" value="MDW6093014.1"/>
    <property type="molecule type" value="Genomic_DNA"/>
</dbReference>
<keyword evidence="4" id="KW-1185">Reference proteome</keyword>